<evidence type="ECO:0000256" key="1">
    <source>
        <dbReference type="ARBA" id="ARBA00009178"/>
    </source>
</evidence>
<dbReference type="Pfam" id="PF05498">
    <property type="entry name" value="RALF"/>
    <property type="match status" value="1"/>
</dbReference>
<name>A0A6G1E8H4_9ORYZ</name>
<gene>
    <name evidence="6" type="ORF">E2562_036828</name>
</gene>
<accession>A0A6G1E8H4</accession>
<comment type="similarity">
    <text evidence="1">Belongs to the plant rapid alkalinization factor (RALF) family.</text>
</comment>
<evidence type="ECO:0000256" key="5">
    <source>
        <dbReference type="SAM" id="SignalP"/>
    </source>
</evidence>
<protein>
    <submittedName>
        <fullName evidence="6">Uncharacterized protein</fullName>
    </submittedName>
</protein>
<dbReference type="EMBL" id="SPHZ02000005">
    <property type="protein sequence ID" value="KAF0920744.1"/>
    <property type="molecule type" value="Genomic_DNA"/>
</dbReference>
<sequence length="75" mass="8047">MRKAVSMKVALVSMVLVGVILAAAQEAHAARPDEKPDLAIADAEPAIKAGDLRREVLQEANPYSRGCNPIHRCRG</sequence>
<dbReference type="AlphaFoldDB" id="A0A6G1E8H4"/>
<comment type="caution">
    <text evidence="6">The sequence shown here is derived from an EMBL/GenBank/DDBJ whole genome shotgun (WGS) entry which is preliminary data.</text>
</comment>
<evidence type="ECO:0000313" key="7">
    <source>
        <dbReference type="Proteomes" id="UP000479710"/>
    </source>
</evidence>
<evidence type="ECO:0000256" key="3">
    <source>
        <dbReference type="ARBA" id="ARBA00022729"/>
    </source>
</evidence>
<evidence type="ECO:0000256" key="4">
    <source>
        <dbReference type="ARBA" id="ARBA00023157"/>
    </source>
</evidence>
<keyword evidence="3 5" id="KW-0732">Signal</keyword>
<feature type="chain" id="PRO_5026204916" evidence="5">
    <location>
        <begin position="30"/>
        <end position="75"/>
    </location>
</feature>
<proteinExistence type="inferred from homology"/>
<keyword evidence="2" id="KW-0372">Hormone</keyword>
<dbReference type="Proteomes" id="UP000479710">
    <property type="component" value="Unassembled WGS sequence"/>
</dbReference>
<evidence type="ECO:0000313" key="6">
    <source>
        <dbReference type="EMBL" id="KAF0920744.1"/>
    </source>
</evidence>
<dbReference type="OrthoDB" id="659436at2759"/>
<dbReference type="GO" id="GO:0005179">
    <property type="term" value="F:hormone activity"/>
    <property type="evidence" value="ECO:0007669"/>
    <property type="project" value="UniProtKB-KW"/>
</dbReference>
<dbReference type="InterPro" id="IPR008801">
    <property type="entry name" value="RALF"/>
</dbReference>
<feature type="signal peptide" evidence="5">
    <location>
        <begin position="1"/>
        <end position="29"/>
    </location>
</feature>
<evidence type="ECO:0000256" key="2">
    <source>
        <dbReference type="ARBA" id="ARBA00022702"/>
    </source>
</evidence>
<keyword evidence="7" id="KW-1185">Reference proteome</keyword>
<reference evidence="6 7" key="1">
    <citation type="submission" date="2019-11" db="EMBL/GenBank/DDBJ databases">
        <title>Whole genome sequence of Oryza granulata.</title>
        <authorList>
            <person name="Li W."/>
        </authorList>
    </citation>
    <scope>NUCLEOTIDE SEQUENCE [LARGE SCALE GENOMIC DNA]</scope>
    <source>
        <strain evidence="7">cv. Menghai</strain>
        <tissue evidence="6">Leaf</tissue>
    </source>
</reference>
<organism evidence="6 7">
    <name type="scientific">Oryza meyeriana var. granulata</name>
    <dbReference type="NCBI Taxonomy" id="110450"/>
    <lineage>
        <taxon>Eukaryota</taxon>
        <taxon>Viridiplantae</taxon>
        <taxon>Streptophyta</taxon>
        <taxon>Embryophyta</taxon>
        <taxon>Tracheophyta</taxon>
        <taxon>Spermatophyta</taxon>
        <taxon>Magnoliopsida</taxon>
        <taxon>Liliopsida</taxon>
        <taxon>Poales</taxon>
        <taxon>Poaceae</taxon>
        <taxon>BOP clade</taxon>
        <taxon>Oryzoideae</taxon>
        <taxon>Oryzeae</taxon>
        <taxon>Oryzinae</taxon>
        <taxon>Oryza</taxon>
        <taxon>Oryza meyeriana</taxon>
    </lineage>
</organism>
<keyword evidence="4" id="KW-1015">Disulfide bond</keyword>